<evidence type="ECO:0000256" key="1">
    <source>
        <dbReference type="SAM" id="Phobius"/>
    </source>
</evidence>
<organism evidence="2">
    <name type="scientific">Fervidobacterium pennivorans</name>
    <dbReference type="NCBI Taxonomy" id="93466"/>
    <lineage>
        <taxon>Bacteria</taxon>
        <taxon>Thermotogati</taxon>
        <taxon>Thermotogota</taxon>
        <taxon>Thermotogae</taxon>
        <taxon>Thermotogales</taxon>
        <taxon>Fervidobacteriaceae</taxon>
        <taxon>Fervidobacterium</taxon>
    </lineage>
</organism>
<feature type="transmembrane region" description="Helical" evidence="1">
    <location>
        <begin position="12"/>
        <end position="32"/>
    </location>
</feature>
<sequence length="81" mass="8567">MALARKLSEVSGVALTMVLAFIFVGLGVYVVSQMGTQANITVLTTLADTLGNWATTWFPIILIVVAASIIITLLLRGFGGR</sequence>
<gene>
    <name evidence="2" type="ORF">ENT78_09680</name>
</gene>
<name>A0A7V4KEM0_FERPE</name>
<dbReference type="AlphaFoldDB" id="A0A7V4KEM0"/>
<accession>A0A7V4KEM0</accession>
<comment type="caution">
    <text evidence="2">The sequence shown here is derived from an EMBL/GenBank/DDBJ whole genome shotgun (WGS) entry which is preliminary data.</text>
</comment>
<proteinExistence type="predicted"/>
<keyword evidence="1" id="KW-0472">Membrane</keyword>
<dbReference type="EMBL" id="DSZZ01000454">
    <property type="protein sequence ID" value="HGU53771.1"/>
    <property type="molecule type" value="Genomic_DNA"/>
</dbReference>
<protein>
    <submittedName>
        <fullName evidence="2">Uncharacterized protein</fullName>
    </submittedName>
</protein>
<keyword evidence="1" id="KW-1133">Transmembrane helix</keyword>
<keyword evidence="1" id="KW-0812">Transmembrane</keyword>
<feature type="transmembrane region" description="Helical" evidence="1">
    <location>
        <begin position="52"/>
        <end position="75"/>
    </location>
</feature>
<evidence type="ECO:0000313" key="2">
    <source>
        <dbReference type="EMBL" id="HGU53771.1"/>
    </source>
</evidence>
<reference evidence="2" key="1">
    <citation type="journal article" date="2020" name="mSystems">
        <title>Genome- and Community-Level Interaction Insights into Carbon Utilization and Element Cycling Functions of Hydrothermarchaeota in Hydrothermal Sediment.</title>
        <authorList>
            <person name="Zhou Z."/>
            <person name="Liu Y."/>
            <person name="Xu W."/>
            <person name="Pan J."/>
            <person name="Luo Z.H."/>
            <person name="Li M."/>
        </authorList>
    </citation>
    <scope>NUCLEOTIDE SEQUENCE [LARGE SCALE GENOMIC DNA]</scope>
    <source>
        <strain evidence="2">SpSt-61</strain>
    </source>
</reference>